<dbReference type="InterPro" id="IPR005791">
    <property type="entry name" value="SecD"/>
</dbReference>
<sequence>MMNYPKWKYALVVLVMLVAAFYAAPNLYPEDPAIQISANRGSVVDEAFRERVHGILESRQLPFTRLEMADGRLMAHFANTDVQLRASEVLREELGEDYTSALNLASTVPGWLAALGGKSMVMGLDLQGGIHFTMEVDQRATQERMENRFVEDIRVLLRERRIRYKGVSRGAQGSLSVVLRSSEDREAALNAISSQLPELVLTGGAGGGEDWVLEARISEAALREAALNAVEQNLSTLRNRVDELGTSEPVIQRQGESRIVVQLPGVQDTAAAKRILGATATLEYRAVDESVNPLEVAETGRVPPQSELFYHRQGYPVVLSKRIIASGDQLVSAASGFAPDDGSPMVSVRLNSAGARRMLDFTNENVGKGMAVVFVERVPEVRTVNGEQVRSSRIKREVISVATVREPFGRTFQTSGLDSAQEASELALLLKAGALAAPIDIVEERVIGPSLGQENIDRGVKAIVLGLLCIMAFVAIYYRAFGLITCVTLVLNLVLLLAILSIIGATLTMPGIAGIMLTLGMAVDANVLICERIRSELRLGNTPLGAIKGGYDKAWTSILDANLTTLLAGIALFSFGSGPIRGFAVTMCIGILTSMFTAVTVSEAIAAFVYGRRRKLKSISI</sequence>
<dbReference type="InterPro" id="IPR048634">
    <property type="entry name" value="SecD_SecF_C"/>
</dbReference>
<dbReference type="Proteomes" id="UP000294599">
    <property type="component" value="Unassembled WGS sequence"/>
</dbReference>
<dbReference type="FunFam" id="3.30.70.3400:FF:000003">
    <property type="entry name" value="Preprotein translocase subunit SecD"/>
    <property type="match status" value="1"/>
</dbReference>
<dbReference type="InterPro" id="IPR048631">
    <property type="entry name" value="SecD_1st"/>
</dbReference>
<evidence type="ECO:0000256" key="2">
    <source>
        <dbReference type="ARBA" id="ARBA00022448"/>
    </source>
</evidence>
<dbReference type="InterPro" id="IPR054384">
    <property type="entry name" value="SecDF_P1_head"/>
</dbReference>
<evidence type="ECO:0000259" key="12">
    <source>
        <dbReference type="Pfam" id="PF21760"/>
    </source>
</evidence>
<keyword evidence="2 9" id="KW-0813">Transport</keyword>
<dbReference type="Pfam" id="PF22599">
    <property type="entry name" value="SecDF_P1_head"/>
    <property type="match status" value="1"/>
</dbReference>
<gene>
    <name evidence="9" type="primary">secD</name>
    <name evidence="14" type="ORF">EDC25_10156</name>
</gene>
<keyword evidence="3 9" id="KW-1003">Cell membrane</keyword>
<comment type="caution">
    <text evidence="9">Lacks conserved residue(s) required for the propagation of feature annotation.</text>
</comment>
<keyword evidence="4 9" id="KW-0812">Transmembrane</keyword>
<dbReference type="GO" id="GO:0043952">
    <property type="term" value="P:protein transport by the Sec complex"/>
    <property type="evidence" value="ECO:0007669"/>
    <property type="project" value="UniProtKB-UniRule"/>
</dbReference>
<dbReference type="PANTHER" id="PTHR30081:SF1">
    <property type="entry name" value="PROTEIN TRANSLOCASE SUBUNIT SECD"/>
    <property type="match status" value="1"/>
</dbReference>
<dbReference type="Gene3D" id="1.20.1640.10">
    <property type="entry name" value="Multidrug efflux transporter AcrB transmembrane domain"/>
    <property type="match status" value="1"/>
</dbReference>
<dbReference type="NCBIfam" id="TIGR01129">
    <property type="entry name" value="secD"/>
    <property type="match status" value="1"/>
</dbReference>
<evidence type="ECO:0000256" key="9">
    <source>
        <dbReference type="HAMAP-Rule" id="MF_01463"/>
    </source>
</evidence>
<dbReference type="PANTHER" id="PTHR30081">
    <property type="entry name" value="PROTEIN-EXPORT MEMBRANE PROTEIN SEC"/>
    <property type="match status" value="1"/>
</dbReference>
<dbReference type="EMBL" id="SMAF01000001">
    <property type="protein sequence ID" value="TCT01201.1"/>
    <property type="molecule type" value="Genomic_DNA"/>
</dbReference>
<comment type="function">
    <text evidence="9">Part of the Sec protein translocase complex. Interacts with the SecYEG preprotein conducting channel. SecDF uses the proton motive force (PMF) to complete protein translocation after the ATP-dependent function of SecA.</text>
</comment>
<evidence type="ECO:0000256" key="3">
    <source>
        <dbReference type="ARBA" id="ARBA00022475"/>
    </source>
</evidence>
<feature type="domain" description="SecDF P1 head subdomain" evidence="13">
    <location>
        <begin position="307"/>
        <end position="437"/>
    </location>
</feature>
<keyword evidence="15" id="KW-1185">Reference proteome</keyword>
<keyword evidence="5 9" id="KW-0653">Protein transport</keyword>
<dbReference type="AlphaFoldDB" id="A0A4R3LMF8"/>
<proteinExistence type="inferred from homology"/>
<accession>A0A4R3LMF8</accession>
<evidence type="ECO:0000256" key="7">
    <source>
        <dbReference type="ARBA" id="ARBA00023010"/>
    </source>
</evidence>
<feature type="transmembrane region" description="Helical" evidence="9">
    <location>
        <begin position="511"/>
        <end position="529"/>
    </location>
</feature>
<dbReference type="InterPro" id="IPR027398">
    <property type="entry name" value="SecD-TM"/>
</dbReference>
<dbReference type="Gene3D" id="3.30.70.3400">
    <property type="match status" value="2"/>
</dbReference>
<dbReference type="FunFam" id="1.20.1640.10:FF:000004">
    <property type="entry name" value="Protein translocase subunit SecD"/>
    <property type="match status" value="1"/>
</dbReference>
<dbReference type="InterPro" id="IPR022813">
    <property type="entry name" value="SecD/SecF_arch_bac"/>
</dbReference>
<comment type="similarity">
    <text evidence="9">Belongs to the SecD/SecF family. SecD subfamily.</text>
</comment>
<dbReference type="InterPro" id="IPR022646">
    <property type="entry name" value="SecD/SecF_CS"/>
</dbReference>
<keyword evidence="8 9" id="KW-0472">Membrane</keyword>
<evidence type="ECO:0000313" key="14">
    <source>
        <dbReference type="EMBL" id="TCT01201.1"/>
    </source>
</evidence>
<dbReference type="SUPFAM" id="SSF82866">
    <property type="entry name" value="Multidrug efflux transporter AcrB transmembrane domain"/>
    <property type="match status" value="1"/>
</dbReference>
<dbReference type="RefSeq" id="WP_123521876.1">
    <property type="nucleotide sequence ID" value="NZ_MWQP01000002.1"/>
</dbReference>
<evidence type="ECO:0000259" key="13">
    <source>
        <dbReference type="Pfam" id="PF22599"/>
    </source>
</evidence>
<dbReference type="HAMAP" id="MF_01463_B">
    <property type="entry name" value="SecD_B"/>
    <property type="match status" value="1"/>
</dbReference>
<dbReference type="GO" id="GO:0006605">
    <property type="term" value="P:protein targeting"/>
    <property type="evidence" value="ECO:0007669"/>
    <property type="project" value="UniProtKB-UniRule"/>
</dbReference>
<dbReference type="GO" id="GO:0065002">
    <property type="term" value="P:intracellular protein transmembrane transport"/>
    <property type="evidence" value="ECO:0007669"/>
    <property type="project" value="UniProtKB-UniRule"/>
</dbReference>
<evidence type="ECO:0000259" key="11">
    <source>
        <dbReference type="Pfam" id="PF13721"/>
    </source>
</evidence>
<evidence type="ECO:0000313" key="15">
    <source>
        <dbReference type="Proteomes" id="UP000294599"/>
    </source>
</evidence>
<dbReference type="GO" id="GO:0015450">
    <property type="term" value="F:protein-transporting ATPase activity"/>
    <property type="evidence" value="ECO:0007669"/>
    <property type="project" value="InterPro"/>
</dbReference>
<feature type="transmembrane region" description="Helical" evidence="9">
    <location>
        <begin position="558"/>
        <end position="577"/>
    </location>
</feature>
<dbReference type="GO" id="GO:0005886">
    <property type="term" value="C:plasma membrane"/>
    <property type="evidence" value="ECO:0007669"/>
    <property type="project" value="UniProtKB-SubCell"/>
</dbReference>
<feature type="domain" description="Protein translocase subunit SecDF P1" evidence="12">
    <location>
        <begin position="230"/>
        <end position="289"/>
    </location>
</feature>
<evidence type="ECO:0000256" key="1">
    <source>
        <dbReference type="ARBA" id="ARBA00004651"/>
    </source>
</evidence>
<organism evidence="14 15">
    <name type="scientific">Pseudofulvimonas gallinarii</name>
    <dbReference type="NCBI Taxonomy" id="634155"/>
    <lineage>
        <taxon>Bacteria</taxon>
        <taxon>Pseudomonadati</taxon>
        <taxon>Pseudomonadota</taxon>
        <taxon>Gammaproteobacteria</taxon>
        <taxon>Lysobacterales</taxon>
        <taxon>Rhodanobacteraceae</taxon>
        <taxon>Pseudofulvimonas</taxon>
    </lineage>
</organism>
<feature type="transmembrane region" description="Helical" evidence="9">
    <location>
        <begin position="583"/>
        <end position="610"/>
    </location>
</feature>
<reference evidence="14 15" key="1">
    <citation type="submission" date="2019-03" db="EMBL/GenBank/DDBJ databases">
        <title>Genomic Encyclopedia of Type Strains, Phase IV (KMG-IV): sequencing the most valuable type-strain genomes for metagenomic binning, comparative biology and taxonomic classification.</title>
        <authorList>
            <person name="Goeker M."/>
        </authorList>
    </citation>
    <scope>NUCLEOTIDE SEQUENCE [LARGE SCALE GENOMIC DNA]</scope>
    <source>
        <strain evidence="14 15">DSM 21944</strain>
    </source>
</reference>
<protein>
    <recommendedName>
        <fullName evidence="9">Protein translocase subunit SecD</fullName>
    </recommendedName>
</protein>
<evidence type="ECO:0000256" key="6">
    <source>
        <dbReference type="ARBA" id="ARBA00022989"/>
    </source>
</evidence>
<name>A0A4R3LMF8_9GAMM</name>
<keyword evidence="7 9" id="KW-0811">Translocation</keyword>
<evidence type="ECO:0000256" key="5">
    <source>
        <dbReference type="ARBA" id="ARBA00022927"/>
    </source>
</evidence>
<comment type="caution">
    <text evidence="14">The sequence shown here is derived from an EMBL/GenBank/DDBJ whole genome shotgun (WGS) entry which is preliminary data.</text>
</comment>
<comment type="subunit">
    <text evidence="9">Forms a complex with SecF. Part of the essential Sec protein translocation apparatus which comprises SecA, SecYEG and auxiliary proteins SecDF-YajC and YidC.</text>
</comment>
<dbReference type="Gene3D" id="3.30.1360.200">
    <property type="match status" value="1"/>
</dbReference>
<feature type="transmembrane region" description="Helical" evidence="9">
    <location>
        <begin position="459"/>
        <end position="478"/>
    </location>
</feature>
<dbReference type="Pfam" id="PF07549">
    <property type="entry name" value="Sec_GG"/>
    <property type="match status" value="1"/>
</dbReference>
<feature type="domain" description="Protein export membrane protein SecD/SecF C-terminal" evidence="10">
    <location>
        <begin position="439"/>
        <end position="609"/>
    </location>
</feature>
<dbReference type="Pfam" id="PF21760">
    <property type="entry name" value="SecD_1st"/>
    <property type="match status" value="1"/>
</dbReference>
<feature type="transmembrane region" description="Helical" evidence="9">
    <location>
        <begin position="483"/>
        <end position="505"/>
    </location>
</feature>
<dbReference type="Pfam" id="PF02355">
    <property type="entry name" value="SecD_SecF_C"/>
    <property type="match status" value="1"/>
</dbReference>
<evidence type="ECO:0000256" key="4">
    <source>
        <dbReference type="ARBA" id="ARBA00022692"/>
    </source>
</evidence>
<keyword evidence="6 9" id="KW-1133">Transmembrane helix</keyword>
<dbReference type="OrthoDB" id="9805019at2"/>
<feature type="domain" description="SecD export protein N-terminal TM" evidence="11">
    <location>
        <begin position="1"/>
        <end position="102"/>
    </location>
</feature>
<dbReference type="NCBIfam" id="TIGR00916">
    <property type="entry name" value="2A0604s01"/>
    <property type="match status" value="1"/>
</dbReference>
<evidence type="ECO:0000256" key="8">
    <source>
        <dbReference type="ARBA" id="ARBA00023136"/>
    </source>
</evidence>
<dbReference type="Pfam" id="PF13721">
    <property type="entry name" value="SecD-TM1"/>
    <property type="match status" value="1"/>
</dbReference>
<comment type="subcellular location">
    <subcellularLocation>
        <location evidence="1 9">Cell membrane</location>
        <topology evidence="1 9">Multi-pass membrane protein</topology>
    </subcellularLocation>
</comment>
<evidence type="ECO:0000259" key="10">
    <source>
        <dbReference type="Pfam" id="PF02355"/>
    </source>
</evidence>
<dbReference type="InterPro" id="IPR055344">
    <property type="entry name" value="SecD_SecF_C_bact"/>
</dbReference>